<dbReference type="GO" id="GO:0006888">
    <property type="term" value="P:endoplasmic reticulum to Golgi vesicle-mediated transport"/>
    <property type="evidence" value="ECO:0007669"/>
    <property type="project" value="InterPro"/>
</dbReference>
<dbReference type="GO" id="GO:0006886">
    <property type="term" value="P:intracellular protein transport"/>
    <property type="evidence" value="ECO:0007669"/>
    <property type="project" value="UniProtKB-UniRule"/>
</dbReference>
<feature type="compositionally biased region" description="Gly residues" evidence="12">
    <location>
        <begin position="907"/>
        <end position="916"/>
    </location>
</feature>
<dbReference type="HOGENOM" id="CLU_007565_1_0_1"/>
<feature type="repeat" description="WD" evidence="11">
    <location>
        <begin position="131"/>
        <end position="164"/>
    </location>
</feature>
<dbReference type="PROSITE" id="PS50082">
    <property type="entry name" value="WD_REPEATS_2"/>
    <property type="match status" value="6"/>
</dbReference>
<dbReference type="EnsemblProtists" id="EOD07013">
    <property type="protein sequence ID" value="EOD07013"/>
    <property type="gene ID" value="EMIHUDRAFT_558364"/>
</dbReference>
<feature type="region of interest" description="Disordered" evidence="12">
    <location>
        <begin position="847"/>
        <end position="919"/>
    </location>
</feature>
<dbReference type="InterPro" id="IPR047312">
    <property type="entry name" value="Coatomer_alpha_WD-assoc_reg"/>
</dbReference>
<dbReference type="AlphaFoldDB" id="A0A0D3I6X8"/>
<evidence type="ECO:0000259" key="15">
    <source>
        <dbReference type="Pfam" id="PF23953"/>
    </source>
</evidence>
<feature type="repeat" description="WD" evidence="11">
    <location>
        <begin position="228"/>
        <end position="269"/>
    </location>
</feature>
<keyword evidence="4 11" id="KW-0853">WD repeat</keyword>
<evidence type="ECO:0000256" key="7">
    <source>
        <dbReference type="ARBA" id="ARBA00022927"/>
    </source>
</evidence>
<keyword evidence="7 10" id="KW-0653">Protein transport</keyword>
<dbReference type="PROSITE" id="PS50294">
    <property type="entry name" value="WD_REPEATS_REGION"/>
    <property type="match status" value="5"/>
</dbReference>
<feature type="compositionally biased region" description="Low complexity" evidence="12">
    <location>
        <begin position="191"/>
        <end position="201"/>
    </location>
</feature>
<evidence type="ECO:0000256" key="1">
    <source>
        <dbReference type="ARBA" id="ARBA00004255"/>
    </source>
</evidence>
<evidence type="ECO:0000259" key="13">
    <source>
        <dbReference type="Pfam" id="PF04053"/>
    </source>
</evidence>
<feature type="domain" description="COPA/B TPR" evidence="15">
    <location>
        <begin position="636"/>
        <end position="794"/>
    </location>
</feature>
<reference evidence="16" key="2">
    <citation type="submission" date="2024-10" db="UniProtKB">
        <authorList>
            <consortium name="EnsemblProtists"/>
        </authorList>
    </citation>
    <scope>IDENTIFICATION</scope>
</reference>
<dbReference type="GeneID" id="17253092"/>
<dbReference type="InterPro" id="IPR036322">
    <property type="entry name" value="WD40_repeat_dom_sf"/>
</dbReference>
<dbReference type="PANTHER" id="PTHR19876:SF1">
    <property type="entry name" value="COATOMER SUBUNIT ALPHA"/>
    <property type="match status" value="1"/>
</dbReference>
<evidence type="ECO:0000256" key="6">
    <source>
        <dbReference type="ARBA" id="ARBA00022892"/>
    </source>
</evidence>
<evidence type="ECO:0000256" key="5">
    <source>
        <dbReference type="ARBA" id="ARBA00022737"/>
    </source>
</evidence>
<dbReference type="FunFam" id="1.25.40.470:FF:000002">
    <property type="entry name" value="Coatomer subunit alpha"/>
    <property type="match status" value="1"/>
</dbReference>
<organism evidence="16 17">
    <name type="scientific">Emiliania huxleyi (strain CCMP1516)</name>
    <dbReference type="NCBI Taxonomy" id="280463"/>
    <lineage>
        <taxon>Eukaryota</taxon>
        <taxon>Haptista</taxon>
        <taxon>Haptophyta</taxon>
        <taxon>Prymnesiophyceae</taxon>
        <taxon>Isochrysidales</taxon>
        <taxon>Noelaerhabdaceae</taxon>
        <taxon>Emiliania</taxon>
    </lineage>
</organism>
<dbReference type="InterPro" id="IPR056176">
    <property type="entry name" value="TPR_COPA_B"/>
</dbReference>
<dbReference type="GO" id="GO:0006890">
    <property type="term" value="P:retrograde vesicle-mediated transport, Golgi to endoplasmic reticulum"/>
    <property type="evidence" value="ECO:0007669"/>
    <property type="project" value="TreeGrafter"/>
</dbReference>
<evidence type="ECO:0000313" key="17">
    <source>
        <dbReference type="Proteomes" id="UP000013827"/>
    </source>
</evidence>
<dbReference type="SMART" id="SM00320">
    <property type="entry name" value="WD40"/>
    <property type="match status" value="7"/>
</dbReference>
<dbReference type="Pfam" id="PF00400">
    <property type="entry name" value="WD40"/>
    <property type="match status" value="6"/>
</dbReference>
<evidence type="ECO:0000256" key="2">
    <source>
        <dbReference type="ARBA" id="ARBA00022448"/>
    </source>
</evidence>
<protein>
    <recommendedName>
        <fullName evidence="10">Coatomer subunit alpha</fullName>
    </recommendedName>
</protein>
<dbReference type="Pfam" id="PF23953">
    <property type="entry name" value="TPR_COPA_B"/>
    <property type="match status" value="1"/>
</dbReference>
<dbReference type="PANTHER" id="PTHR19876">
    <property type="entry name" value="COATOMER"/>
    <property type="match status" value="1"/>
</dbReference>
<dbReference type="InterPro" id="IPR001680">
    <property type="entry name" value="WD40_rpt"/>
</dbReference>
<keyword evidence="8 10" id="KW-0333">Golgi apparatus</keyword>
<dbReference type="SUPFAM" id="SSF50978">
    <property type="entry name" value="WD40 repeat-like"/>
    <property type="match status" value="1"/>
</dbReference>
<evidence type="ECO:0000259" key="14">
    <source>
        <dbReference type="Pfam" id="PF06957"/>
    </source>
</evidence>
<evidence type="ECO:0000256" key="10">
    <source>
        <dbReference type="PIRNR" id="PIRNR003354"/>
    </source>
</evidence>
<evidence type="ECO:0000313" key="16">
    <source>
        <dbReference type="EnsemblProtists" id="EOD07013"/>
    </source>
</evidence>
<dbReference type="GO" id="GO:0005198">
    <property type="term" value="F:structural molecule activity"/>
    <property type="evidence" value="ECO:0007669"/>
    <property type="project" value="InterPro"/>
</dbReference>
<feature type="compositionally biased region" description="Low complexity" evidence="12">
    <location>
        <begin position="856"/>
        <end position="865"/>
    </location>
</feature>
<dbReference type="Gene3D" id="2.130.10.10">
    <property type="entry name" value="YVTN repeat-like/Quinoprotein amine dehydrogenase"/>
    <property type="match status" value="1"/>
</dbReference>
<dbReference type="InterPro" id="IPR006692">
    <property type="entry name" value="Beta-prop_COPA/B_2nd"/>
</dbReference>
<name>A0A0D3I6X8_EMIH1</name>
<dbReference type="InterPro" id="IPR020472">
    <property type="entry name" value="WD40_PAC1"/>
</dbReference>
<feature type="repeat" description="WD" evidence="11">
    <location>
        <begin position="272"/>
        <end position="313"/>
    </location>
</feature>
<feature type="compositionally biased region" description="Gly residues" evidence="12">
    <location>
        <begin position="886"/>
        <end position="898"/>
    </location>
</feature>
<comment type="subcellular location">
    <subcellularLocation>
        <location evidence="10">Cytoplasm</location>
    </subcellularLocation>
    <subcellularLocation>
        <location evidence="1 10">Golgi apparatus membrane</location>
        <topology evidence="1 10">Peripheral membrane protein</topology>
        <orientation evidence="1">Cytoplasmic side</orientation>
    </subcellularLocation>
</comment>
<dbReference type="PRINTS" id="PR00320">
    <property type="entry name" value="GPROTEINBRPT"/>
</dbReference>
<sequence length="1250" mass="137207">MLTKFETKSNRVKGLAFHSSRPWVLASLHNGVVQLWDFRMGTLIDRFDEHDGPVRGVCFHQSQPLFVTGGDDYKIKVWNYKLRRCLFSLLGHLDYIRTVQFHVEHPWIVSASDDQTIRIWNWQQRSCVSVLTGHNHYVMCAQFHVKDDLVLSASLDQTVRVWDIGGLRKKTLPETVTPEERSAMGPPMPDPAGSSPGGSLSSKLGKAIPNMKVEDLFGGNDATVKYVLEGHDRGVNWASFHSTLPLIVSGADDRQVKLWRMNETKAWEVDTLRGHINNVSCALFHPKQELIISNSEDKSIRVWDMSKRQGVQTFRREHDRFWILAVHQESNLLAAGHDGGMIVFKLERERPAFTPISGGVLFVKDRYVRSFDYGSGKDTALMSIRRSGNSGGPAVHYNEQENMLLVCHDTDGGSYELYSVPRDGRSSDQSQECKRGAGSSAVFVARQRFAVLDKNRQILIKNFQNEVTKKCAPPHASTDCLFPVGTGMLLLRSEERISLFDVQQRKAVAELSTPAVKYVVWSPDNSHVALLSKHGVVIANKKLEQLCMVHETIRIKSGAWDGNEVFVYSTLNHIKYCLINGDSGIIRTLDVPVYISRVSGGTVHCLDREGKVRKMVVDVTECQFKLSLHKKEFERVIRIIKQSRLSGHAIIAYLQKKGFPQVALHFVSDEQTRFNLAVECGNVDIALQAAQALDSKENWHRLGAEALKHGNHQVVEMAYQRTKDMEKLSFLYLMTGNIDKLKKMLKIAEMRSDVMGRFHNALYLGDVPERVKLLVEAGHIPLAYITALTYGLTEQAEALSQQLTAAGLPLPEPLSPAPKMLYPALPISRDSNWPLLTVSKGTFERTLAGGGGGGATADSGLGDAGLDLDDMDGGGGWGDDDLDLDGTGGGGGGGGGDPLGDDADPLGGEGADGDGWGTEELDLGDLPGGSERASMGGGYYVAPNVGMPLTTRWSRESRLAADHAAAGSFESAMQLLQRQFGLARLEPLRGAFLALAASSQSVLAPAPSLPSLQAPLTRPGGWPCVCISLGSLVEKLKAAYGLVTGGKFAEALDAFKSIMGSIALALALSRQQVAELKELLGICREYITGLRLELLRRTLGADEKVRACELAAYFTHCNLQPAHMILALRSAMNISWKAKLKRSAAAFARRLLELNPKPEFAQTARKVIQACESDLTDDFTMAYDERNPFVVCNKSFVPIYRGSEIAYSSFCRAPYLPKFKGAVCEVDGIGQVGGEGTGFSEVDADGKFLS</sequence>
<dbReference type="SUPFAM" id="SSF82171">
    <property type="entry name" value="DPP6 N-terminal domain-like"/>
    <property type="match status" value="1"/>
</dbReference>
<dbReference type="InterPro" id="IPR015943">
    <property type="entry name" value="WD40/YVTN_repeat-like_dom_sf"/>
</dbReference>
<feature type="repeat" description="WD" evidence="11">
    <location>
        <begin position="5"/>
        <end position="46"/>
    </location>
</feature>
<accession>A0A0D3I6X8</accession>
<dbReference type="KEGG" id="ehx:EMIHUDRAFT_558364"/>
<dbReference type="Proteomes" id="UP000013827">
    <property type="component" value="Unassembled WGS sequence"/>
</dbReference>
<evidence type="ECO:0000256" key="11">
    <source>
        <dbReference type="PROSITE-ProRule" id="PRU00221"/>
    </source>
</evidence>
<feature type="region of interest" description="Disordered" evidence="12">
    <location>
        <begin position="173"/>
        <end position="201"/>
    </location>
</feature>
<feature type="domain" description="COPA/B second beta-propeller" evidence="13">
    <location>
        <begin position="367"/>
        <end position="607"/>
    </location>
</feature>
<dbReference type="STRING" id="2903.R1BBF2"/>
<feature type="domain" description="Coatomer alpha subunit C-terminal" evidence="14">
    <location>
        <begin position="840"/>
        <end position="1239"/>
    </location>
</feature>
<dbReference type="PIRSF" id="PIRSF003354">
    <property type="entry name" value="Coatomer_alpha_subunit"/>
    <property type="match status" value="1"/>
</dbReference>
<evidence type="ECO:0000256" key="4">
    <source>
        <dbReference type="ARBA" id="ARBA00022574"/>
    </source>
</evidence>
<feature type="repeat" description="WD" evidence="11">
    <location>
        <begin position="47"/>
        <end position="88"/>
    </location>
</feature>
<evidence type="ECO:0000256" key="9">
    <source>
        <dbReference type="ARBA" id="ARBA00023136"/>
    </source>
</evidence>
<dbReference type="GO" id="GO:0000139">
    <property type="term" value="C:Golgi membrane"/>
    <property type="evidence" value="ECO:0007669"/>
    <property type="project" value="UniProtKB-SubCell"/>
</dbReference>
<keyword evidence="5" id="KW-0677">Repeat</keyword>
<dbReference type="Gene3D" id="1.25.40.470">
    <property type="match status" value="1"/>
</dbReference>
<dbReference type="InterPro" id="IPR019775">
    <property type="entry name" value="WD40_repeat_CS"/>
</dbReference>
<dbReference type="InterPro" id="IPR010714">
    <property type="entry name" value="Coatomer_asu_C"/>
</dbReference>
<dbReference type="GO" id="GO:0030126">
    <property type="term" value="C:COPI vesicle coat"/>
    <property type="evidence" value="ECO:0007669"/>
    <property type="project" value="UniProtKB-UniRule"/>
</dbReference>
<dbReference type="PaxDb" id="2903-EOD07013"/>
<evidence type="ECO:0000256" key="3">
    <source>
        <dbReference type="ARBA" id="ARBA00022490"/>
    </source>
</evidence>
<evidence type="ECO:0000256" key="8">
    <source>
        <dbReference type="ARBA" id="ARBA00023034"/>
    </source>
</evidence>
<feature type="repeat" description="WD" evidence="11">
    <location>
        <begin position="89"/>
        <end position="130"/>
    </location>
</feature>
<keyword evidence="3 10" id="KW-0963">Cytoplasm</keyword>
<proteinExistence type="predicted"/>
<dbReference type="Pfam" id="PF04053">
    <property type="entry name" value="B-prop_COPA_B_2nd"/>
    <property type="match status" value="1"/>
</dbReference>
<comment type="function">
    <text evidence="10">The coatomer is a cytosolic protein complex that binds to dilysine motifs and reversibly associates with Golgi non-clathrin-coated vesicles, which further mediate biosynthetic protein transport from the ER, via the Golgi up to the trans Golgi network.</text>
</comment>
<dbReference type="InterPro" id="IPR050844">
    <property type="entry name" value="Coatomer_complex_subunit"/>
</dbReference>
<dbReference type="InterPro" id="IPR016391">
    <property type="entry name" value="Coatomer_asu"/>
</dbReference>
<keyword evidence="2 10" id="KW-0813">Transport</keyword>
<keyword evidence="6 10" id="KW-0931">ER-Golgi transport</keyword>
<dbReference type="CDD" id="cd22948">
    <property type="entry name" value="Coatomer_WDAD_alpha"/>
    <property type="match status" value="1"/>
</dbReference>
<keyword evidence="17" id="KW-1185">Reference proteome</keyword>
<reference evidence="17" key="1">
    <citation type="journal article" date="2013" name="Nature">
        <title>Pan genome of the phytoplankton Emiliania underpins its global distribution.</title>
        <authorList>
            <person name="Read B.A."/>
            <person name="Kegel J."/>
            <person name="Klute M.J."/>
            <person name="Kuo A."/>
            <person name="Lefebvre S.C."/>
            <person name="Maumus F."/>
            <person name="Mayer C."/>
            <person name="Miller J."/>
            <person name="Monier A."/>
            <person name="Salamov A."/>
            <person name="Young J."/>
            <person name="Aguilar M."/>
            <person name="Claverie J.M."/>
            <person name="Frickenhaus S."/>
            <person name="Gonzalez K."/>
            <person name="Herman E.K."/>
            <person name="Lin Y.C."/>
            <person name="Napier J."/>
            <person name="Ogata H."/>
            <person name="Sarno A.F."/>
            <person name="Shmutz J."/>
            <person name="Schroeder D."/>
            <person name="de Vargas C."/>
            <person name="Verret F."/>
            <person name="von Dassow P."/>
            <person name="Valentin K."/>
            <person name="Van de Peer Y."/>
            <person name="Wheeler G."/>
            <person name="Dacks J.B."/>
            <person name="Delwiche C.F."/>
            <person name="Dyhrman S.T."/>
            <person name="Glockner G."/>
            <person name="John U."/>
            <person name="Richards T."/>
            <person name="Worden A.Z."/>
            <person name="Zhang X."/>
            <person name="Grigoriev I.V."/>
            <person name="Allen A.E."/>
            <person name="Bidle K."/>
            <person name="Borodovsky M."/>
            <person name="Bowler C."/>
            <person name="Brownlee C."/>
            <person name="Cock J.M."/>
            <person name="Elias M."/>
            <person name="Gladyshev V.N."/>
            <person name="Groth M."/>
            <person name="Guda C."/>
            <person name="Hadaegh A."/>
            <person name="Iglesias-Rodriguez M.D."/>
            <person name="Jenkins J."/>
            <person name="Jones B.M."/>
            <person name="Lawson T."/>
            <person name="Leese F."/>
            <person name="Lindquist E."/>
            <person name="Lobanov A."/>
            <person name="Lomsadze A."/>
            <person name="Malik S.B."/>
            <person name="Marsh M.E."/>
            <person name="Mackinder L."/>
            <person name="Mock T."/>
            <person name="Mueller-Roeber B."/>
            <person name="Pagarete A."/>
            <person name="Parker M."/>
            <person name="Probert I."/>
            <person name="Quesneville H."/>
            <person name="Raines C."/>
            <person name="Rensing S.A."/>
            <person name="Riano-Pachon D.M."/>
            <person name="Richier S."/>
            <person name="Rokitta S."/>
            <person name="Shiraiwa Y."/>
            <person name="Soanes D.M."/>
            <person name="van der Giezen M."/>
            <person name="Wahlund T.M."/>
            <person name="Williams B."/>
            <person name="Wilson W."/>
            <person name="Wolfe G."/>
            <person name="Wurch L.L."/>
        </authorList>
    </citation>
    <scope>NUCLEOTIDE SEQUENCE</scope>
</reference>
<keyword evidence="9 10" id="KW-0472">Membrane</keyword>
<comment type="subunit">
    <text evidence="10">Oligomeric complex that consists of at least the alpha, beta, beta', gamma, delta, epsilon and zeta subunits.</text>
</comment>
<dbReference type="eggNOG" id="KOG0292">
    <property type="taxonomic scope" value="Eukaryota"/>
</dbReference>
<evidence type="ECO:0000256" key="12">
    <source>
        <dbReference type="SAM" id="MobiDB-lite"/>
    </source>
</evidence>
<dbReference type="RefSeq" id="XP_005759442.1">
    <property type="nucleotide sequence ID" value="XM_005759385.1"/>
</dbReference>
<dbReference type="Pfam" id="PF06957">
    <property type="entry name" value="COPI_C"/>
    <property type="match status" value="1"/>
</dbReference>
<dbReference type="GO" id="GO:0006891">
    <property type="term" value="P:intra-Golgi vesicle-mediated transport"/>
    <property type="evidence" value="ECO:0007669"/>
    <property type="project" value="TreeGrafter"/>
</dbReference>
<feature type="compositionally biased region" description="Acidic residues" evidence="12">
    <location>
        <begin position="866"/>
        <end position="884"/>
    </location>
</feature>
<dbReference type="PROSITE" id="PS00678">
    <property type="entry name" value="WD_REPEATS_1"/>
    <property type="match status" value="2"/>
</dbReference>
<dbReference type="CDD" id="cd00200">
    <property type="entry name" value="WD40"/>
    <property type="match status" value="1"/>
</dbReference>